<accession>A0A8P0SWM0</accession>
<feature type="DNA-binding region" description="DM" evidence="8">
    <location>
        <begin position="158"/>
        <end position="205"/>
    </location>
</feature>
<feature type="domain" description="DM" evidence="10">
    <location>
        <begin position="158"/>
        <end position="205"/>
    </location>
</feature>
<evidence type="ECO:0000256" key="1">
    <source>
        <dbReference type="ARBA" id="ARBA00006834"/>
    </source>
</evidence>
<dbReference type="Ensembl" id="ENSCAFT00000047652.3">
    <property type="protein sequence ID" value="ENSCAFP00000043203.2"/>
    <property type="gene ID" value="ENSCAFG00000017186.5"/>
</dbReference>
<protein>
    <recommendedName>
        <fullName evidence="10">DM domain-containing protein</fullName>
    </recommendedName>
</protein>
<evidence type="ECO:0000313" key="11">
    <source>
        <dbReference type="Ensembl" id="ENSCAFP00000043203.2"/>
    </source>
</evidence>
<dbReference type="Gene3D" id="4.10.1040.10">
    <property type="entry name" value="DM DNA-binding domain"/>
    <property type="match status" value="1"/>
</dbReference>
<dbReference type="Proteomes" id="UP000002254">
    <property type="component" value="Chromosome X"/>
</dbReference>
<name>A0A8C0SID8_CANLF</name>
<dbReference type="PANTHER" id="PTHR12322:SF17">
    <property type="entry name" value="DM DOMAIN-CONTAINING PROTEIN"/>
    <property type="match status" value="1"/>
</dbReference>
<dbReference type="GO" id="GO:0046872">
    <property type="term" value="F:metal ion binding"/>
    <property type="evidence" value="ECO:0007669"/>
    <property type="project" value="UniProtKB-KW"/>
</dbReference>
<keyword evidence="5 8" id="KW-0238">DNA-binding</keyword>
<keyword evidence="3 8" id="KW-0862">Zinc</keyword>
<sequence length="374" mass="41305">MHAHVIFHIQREKSLPACVWEAQSFTSLHELESGLVKPPHQGKRRGGGTLLDELRWNSKLIGRWPQLGRWKAALEAHWPLWEGRERERERERVRARDSWVLLPTSCPCCWILIYGKLRTMDPNEMPAVPCCPSDSPTGLETGAPWGIELGPKRAVSRCVHCYNHGFTEQIKDQEHFCPFQACDCHKCAFFSEHRSVLPAESALNKEQGAHLKRHLAQGLTRSGASLPKAHGHVTKLTIQAGVISKHPRSSADWSGPKTFVSILDSSSLEDATNNFCFEEDPQDPCPAQPAPEASDQDLVSASEWQRKLEAAEALLILRDSTQESSGSIFLLQPCVAAAPAGDTGLQPPSPSLRPRPATTISLPIGHLGCISLLS</sequence>
<dbReference type="PANTHER" id="PTHR12322">
    <property type="entry name" value="DOUBLESEX AND MAB-3 RELATED TRANSCRIPTION FACTOR DMRT"/>
    <property type="match status" value="1"/>
</dbReference>
<gene>
    <name evidence="12" type="primary">LOC100688890</name>
    <name evidence="11" type="synonym">LOC491957</name>
</gene>
<evidence type="ECO:0000256" key="9">
    <source>
        <dbReference type="SAM" id="MobiDB-lite"/>
    </source>
</evidence>
<evidence type="ECO:0000313" key="12">
    <source>
        <dbReference type="Ensembl" id="ENSCAFP00040021117.1"/>
    </source>
</evidence>
<evidence type="ECO:0000256" key="3">
    <source>
        <dbReference type="ARBA" id="ARBA00022833"/>
    </source>
</evidence>
<dbReference type="RefSeq" id="XP_038306228.1">
    <property type="nucleotide sequence ID" value="XM_038450300.1"/>
</dbReference>
<dbReference type="KEGG" id="cfa:491957"/>
<evidence type="ECO:0000256" key="2">
    <source>
        <dbReference type="ARBA" id="ARBA00022723"/>
    </source>
</evidence>
<reference evidence="12" key="2">
    <citation type="submission" date="2018-10" db="EMBL/GenBank/DDBJ databases">
        <title>De novo assembly of a Great Dane genome.</title>
        <authorList>
            <person name="Kidd J.M."/>
            <person name="Pendleton A.L."/>
            <person name="Shen F."/>
            <person name="Emery S."/>
        </authorList>
    </citation>
    <scope>NUCLEOTIDE SEQUENCE [LARGE SCALE GENOMIC DNA]</scope>
    <source>
        <strain evidence="12">Great Dane</strain>
    </source>
</reference>
<dbReference type="GO" id="GO:0043565">
    <property type="term" value="F:sequence-specific DNA binding"/>
    <property type="evidence" value="ECO:0007669"/>
    <property type="project" value="InterPro"/>
</dbReference>
<dbReference type="GO" id="GO:0006355">
    <property type="term" value="P:regulation of DNA-templated transcription"/>
    <property type="evidence" value="ECO:0007669"/>
    <property type="project" value="InterPro"/>
</dbReference>
<dbReference type="InterPro" id="IPR026607">
    <property type="entry name" value="DMRT"/>
</dbReference>
<evidence type="ECO:0000313" key="14">
    <source>
        <dbReference type="Proteomes" id="UP000694542"/>
    </source>
</evidence>
<dbReference type="InterPro" id="IPR031577">
    <property type="entry name" value="DMRT-C1/C2_C"/>
</dbReference>
<proteinExistence type="inferred from homology"/>
<dbReference type="Pfam" id="PF15791">
    <property type="entry name" value="DMRT-like"/>
    <property type="match status" value="1"/>
</dbReference>
<dbReference type="Proteomes" id="UP000694542">
    <property type="component" value="Chromosome X"/>
</dbReference>
<evidence type="ECO:0000256" key="5">
    <source>
        <dbReference type="ARBA" id="ARBA00023125"/>
    </source>
</evidence>
<dbReference type="Pfam" id="PF00751">
    <property type="entry name" value="DM"/>
    <property type="match status" value="1"/>
</dbReference>
<dbReference type="GO" id="GO:0005634">
    <property type="term" value="C:nucleus"/>
    <property type="evidence" value="ECO:0007669"/>
    <property type="project" value="UniProtKB-SubCell"/>
</dbReference>
<evidence type="ECO:0000256" key="6">
    <source>
        <dbReference type="ARBA" id="ARBA00023163"/>
    </source>
</evidence>
<evidence type="ECO:0000259" key="10">
    <source>
        <dbReference type="PROSITE" id="PS50809"/>
    </source>
</evidence>
<evidence type="ECO:0000256" key="8">
    <source>
        <dbReference type="PROSITE-ProRule" id="PRU00070"/>
    </source>
</evidence>
<comment type="similarity">
    <text evidence="1">Belongs to the DMRT family.</text>
</comment>
<keyword evidence="7 8" id="KW-0539">Nucleus</keyword>
<dbReference type="InterPro" id="IPR001275">
    <property type="entry name" value="DM_DNA-bd"/>
</dbReference>
<organism evidence="12 14">
    <name type="scientific">Canis lupus familiaris</name>
    <name type="common">Dog</name>
    <name type="synonym">Canis familiaris</name>
    <dbReference type="NCBI Taxonomy" id="9615"/>
    <lineage>
        <taxon>Eukaryota</taxon>
        <taxon>Metazoa</taxon>
        <taxon>Chordata</taxon>
        <taxon>Craniata</taxon>
        <taxon>Vertebrata</taxon>
        <taxon>Euteleostomi</taxon>
        <taxon>Mammalia</taxon>
        <taxon>Eutheria</taxon>
        <taxon>Laurasiatheria</taxon>
        <taxon>Carnivora</taxon>
        <taxon>Caniformia</taxon>
        <taxon>Canidae</taxon>
        <taxon>Canis</taxon>
    </lineage>
</organism>
<dbReference type="PROSITE" id="PS50809">
    <property type="entry name" value="DM_2"/>
    <property type="match status" value="1"/>
</dbReference>
<evidence type="ECO:0000313" key="13">
    <source>
        <dbReference type="Proteomes" id="UP000002254"/>
    </source>
</evidence>
<evidence type="ECO:0000256" key="4">
    <source>
        <dbReference type="ARBA" id="ARBA00023015"/>
    </source>
</evidence>
<accession>A0A8C0SID8</accession>
<dbReference type="InterPro" id="IPR036407">
    <property type="entry name" value="DM_DNA-bd_sf"/>
</dbReference>
<comment type="subcellular location">
    <subcellularLocation>
        <location evidence="8">Nucleus</location>
    </subcellularLocation>
</comment>
<keyword evidence="2 8" id="KW-0479">Metal-binding</keyword>
<dbReference type="GeneID" id="100688890"/>
<dbReference type="SUPFAM" id="SSF82927">
    <property type="entry name" value="Cysteine-rich DNA binding domain, (DM domain)"/>
    <property type="match status" value="1"/>
</dbReference>
<feature type="region of interest" description="Disordered" evidence="9">
    <location>
        <begin position="277"/>
        <end position="300"/>
    </location>
</feature>
<keyword evidence="6" id="KW-0804">Transcription</keyword>
<reference evidence="11 13" key="1">
    <citation type="journal article" date="2005" name="Nature">
        <title>Genome sequence, comparative analysis and haplotype structure of the domestic dog.</title>
        <authorList>
            <consortium name="Broad Sequencing Platform"/>
            <person name="Lindblad-Toh K."/>
            <person name="Wade C.M."/>
            <person name="Mikkelsen T.S."/>
            <person name="Karlsson E.K."/>
            <person name="Jaffe D.B."/>
            <person name="Kamal M."/>
            <person name="Clamp M."/>
            <person name="Chang J.L."/>
            <person name="Kulbokas E.J. III"/>
            <person name="Zody M.C."/>
            <person name="Mauceli E."/>
            <person name="Xie X."/>
            <person name="Breen M."/>
            <person name="Wayne R.K."/>
            <person name="Ostrander E.A."/>
            <person name="Ponting C.P."/>
            <person name="Galibert F."/>
            <person name="Smith D.R."/>
            <person name="DeJong P.J."/>
            <person name="Kirkness E."/>
            <person name="Alvarez P."/>
            <person name="Biagi T."/>
            <person name="Brockman W."/>
            <person name="Butler J."/>
            <person name="Chin C.W."/>
            <person name="Cook A."/>
            <person name="Cuff J."/>
            <person name="Daly M.J."/>
            <person name="DeCaprio D."/>
            <person name="Gnerre S."/>
            <person name="Grabherr M."/>
            <person name="Kellis M."/>
            <person name="Kleber M."/>
            <person name="Bardeleben C."/>
            <person name="Goodstadt L."/>
            <person name="Heger A."/>
            <person name="Hitte C."/>
            <person name="Kim L."/>
            <person name="Koepfli K.P."/>
            <person name="Parker H.G."/>
            <person name="Pollinger J.P."/>
            <person name="Searle S.M."/>
            <person name="Sutter N.B."/>
            <person name="Thomas R."/>
            <person name="Webber C."/>
            <person name="Baldwin J."/>
            <person name="Abebe A."/>
            <person name="Abouelleil A."/>
            <person name="Aftuck L."/>
            <person name="Ait-Zahra M."/>
            <person name="Aldredge T."/>
            <person name="Allen N."/>
            <person name="An P."/>
            <person name="Anderson S."/>
            <person name="Antoine C."/>
            <person name="Arachchi H."/>
            <person name="Aslam A."/>
            <person name="Ayotte L."/>
            <person name="Bachantsang P."/>
            <person name="Barry A."/>
            <person name="Bayul T."/>
            <person name="Benamara M."/>
            <person name="Berlin A."/>
            <person name="Bessette D."/>
            <person name="Blitshteyn B."/>
            <person name="Bloom T."/>
            <person name="Blye J."/>
            <person name="Boguslavskiy L."/>
            <person name="Bonnet C."/>
            <person name="Boukhgalter B."/>
            <person name="Brown A."/>
            <person name="Cahill P."/>
            <person name="Calixte N."/>
            <person name="Camarata J."/>
            <person name="Cheshatsang Y."/>
            <person name="Chu J."/>
            <person name="Citroen M."/>
            <person name="Collymore A."/>
            <person name="Cooke P."/>
            <person name="Dawoe T."/>
            <person name="Daza R."/>
            <person name="Decktor K."/>
            <person name="DeGray S."/>
            <person name="Dhargay N."/>
            <person name="Dooley K."/>
            <person name="Dooley K."/>
            <person name="Dorje P."/>
            <person name="Dorjee K."/>
            <person name="Dorris L."/>
            <person name="Duffey N."/>
            <person name="Dupes A."/>
            <person name="Egbiremolen O."/>
            <person name="Elong R."/>
            <person name="Falk J."/>
            <person name="Farina A."/>
            <person name="Faro S."/>
            <person name="Ferguson D."/>
            <person name="Ferreira P."/>
            <person name="Fisher S."/>
            <person name="FitzGerald M."/>
            <person name="Foley K."/>
            <person name="Foley C."/>
            <person name="Franke A."/>
            <person name="Friedrich D."/>
            <person name="Gage D."/>
            <person name="Garber M."/>
            <person name="Gearin G."/>
            <person name="Giannoukos G."/>
            <person name="Goode T."/>
            <person name="Goyette A."/>
            <person name="Graham J."/>
            <person name="Grandbois E."/>
            <person name="Gyaltsen K."/>
            <person name="Hafez N."/>
            <person name="Hagopian D."/>
            <person name="Hagos B."/>
            <person name="Hall J."/>
            <person name="Healy C."/>
            <person name="Hegarty R."/>
            <person name="Honan T."/>
            <person name="Horn A."/>
            <person name="Houde N."/>
            <person name="Hughes L."/>
            <person name="Hunnicutt L."/>
            <person name="Husby M."/>
            <person name="Jester B."/>
            <person name="Jones C."/>
            <person name="Kamat A."/>
            <person name="Kanga B."/>
            <person name="Kells C."/>
            <person name="Khazanovich D."/>
            <person name="Kieu A.C."/>
            <person name="Kisner P."/>
            <person name="Kumar M."/>
            <person name="Lance K."/>
            <person name="Landers T."/>
            <person name="Lara M."/>
            <person name="Lee W."/>
            <person name="Leger J.P."/>
            <person name="Lennon N."/>
            <person name="Leuper L."/>
            <person name="LeVine S."/>
            <person name="Liu J."/>
            <person name="Liu X."/>
            <person name="Lokyitsang Y."/>
            <person name="Lokyitsang T."/>
            <person name="Lui A."/>
            <person name="Macdonald J."/>
            <person name="Major J."/>
            <person name="Marabella R."/>
            <person name="Maru K."/>
            <person name="Matthews C."/>
            <person name="McDonough S."/>
            <person name="Mehta T."/>
            <person name="Meldrim J."/>
            <person name="Melnikov A."/>
            <person name="Meneus L."/>
            <person name="Mihalev A."/>
            <person name="Mihova T."/>
            <person name="Miller K."/>
            <person name="Mittelman R."/>
            <person name="Mlenga V."/>
            <person name="Mulrain L."/>
            <person name="Munson G."/>
            <person name="Navidi A."/>
            <person name="Naylor J."/>
            <person name="Nguyen T."/>
            <person name="Nguyen N."/>
            <person name="Nguyen C."/>
            <person name="Nguyen T."/>
            <person name="Nicol R."/>
            <person name="Norbu N."/>
            <person name="Norbu C."/>
            <person name="Novod N."/>
            <person name="Nyima T."/>
            <person name="Olandt P."/>
            <person name="O'Neill B."/>
            <person name="O'Neill K."/>
            <person name="Osman S."/>
            <person name="Oyono L."/>
            <person name="Patti C."/>
            <person name="Perrin D."/>
            <person name="Phunkhang P."/>
            <person name="Pierre F."/>
            <person name="Priest M."/>
            <person name="Rachupka A."/>
            <person name="Raghuraman S."/>
            <person name="Rameau R."/>
            <person name="Ray V."/>
            <person name="Raymond C."/>
            <person name="Rege F."/>
            <person name="Rise C."/>
            <person name="Rogers J."/>
            <person name="Rogov P."/>
            <person name="Sahalie J."/>
            <person name="Settipalli S."/>
            <person name="Sharpe T."/>
            <person name="Shea T."/>
            <person name="Sheehan M."/>
            <person name="Sherpa N."/>
            <person name="Shi J."/>
            <person name="Shih D."/>
            <person name="Sloan J."/>
            <person name="Smith C."/>
            <person name="Sparrow T."/>
            <person name="Stalker J."/>
            <person name="Stange-Thomann N."/>
            <person name="Stavropoulos S."/>
            <person name="Stone C."/>
            <person name="Stone S."/>
            <person name="Sykes S."/>
            <person name="Tchuinga P."/>
            <person name="Tenzing P."/>
            <person name="Tesfaye S."/>
            <person name="Thoulutsang D."/>
            <person name="Thoulutsang Y."/>
            <person name="Topham K."/>
            <person name="Topping I."/>
            <person name="Tsamla T."/>
            <person name="Vassiliev H."/>
            <person name="Venkataraman V."/>
            <person name="Vo A."/>
            <person name="Wangchuk T."/>
            <person name="Wangdi T."/>
            <person name="Weiand M."/>
            <person name="Wilkinson J."/>
            <person name="Wilson A."/>
            <person name="Yadav S."/>
            <person name="Yang S."/>
            <person name="Yang X."/>
            <person name="Young G."/>
            <person name="Yu Q."/>
            <person name="Zainoun J."/>
            <person name="Zembek L."/>
            <person name="Zimmer A."/>
            <person name="Lander E.S."/>
        </authorList>
    </citation>
    <scope>NUCLEOTIDE SEQUENCE [LARGE SCALE GENOMIC DNA]</scope>
    <source>
        <strain evidence="11">Boxer</strain>
    </source>
</reference>
<evidence type="ECO:0000256" key="7">
    <source>
        <dbReference type="ARBA" id="ARBA00023242"/>
    </source>
</evidence>
<dbReference type="AlphaFoldDB" id="A0A8C0SID8"/>
<reference evidence="12" key="3">
    <citation type="submission" date="2025-05" db="UniProtKB">
        <authorList>
            <consortium name="Ensembl"/>
        </authorList>
    </citation>
    <scope>IDENTIFICATION</scope>
</reference>
<dbReference type="Ensembl" id="ENSCAFT00040024303.1">
    <property type="protein sequence ID" value="ENSCAFP00040021117.1"/>
    <property type="gene ID" value="ENSCAFG00040013159.1"/>
</dbReference>
<keyword evidence="4" id="KW-0805">Transcription regulation</keyword>